<evidence type="ECO:0000313" key="2">
    <source>
        <dbReference type="Proteomes" id="UP000299102"/>
    </source>
</evidence>
<dbReference type="AlphaFoldDB" id="A0A4C1UTK3"/>
<proteinExistence type="predicted"/>
<organism evidence="1 2">
    <name type="scientific">Eumeta variegata</name>
    <name type="common">Bagworm moth</name>
    <name type="synonym">Eumeta japonica</name>
    <dbReference type="NCBI Taxonomy" id="151549"/>
    <lineage>
        <taxon>Eukaryota</taxon>
        <taxon>Metazoa</taxon>
        <taxon>Ecdysozoa</taxon>
        <taxon>Arthropoda</taxon>
        <taxon>Hexapoda</taxon>
        <taxon>Insecta</taxon>
        <taxon>Pterygota</taxon>
        <taxon>Neoptera</taxon>
        <taxon>Endopterygota</taxon>
        <taxon>Lepidoptera</taxon>
        <taxon>Glossata</taxon>
        <taxon>Ditrysia</taxon>
        <taxon>Tineoidea</taxon>
        <taxon>Psychidae</taxon>
        <taxon>Oiketicinae</taxon>
        <taxon>Eumeta</taxon>
    </lineage>
</organism>
<accession>A0A4C1UTK3</accession>
<dbReference type="Proteomes" id="UP000299102">
    <property type="component" value="Unassembled WGS sequence"/>
</dbReference>
<keyword evidence="2" id="KW-1185">Reference proteome</keyword>
<dbReference type="EMBL" id="BGZK01000219">
    <property type="protein sequence ID" value="GBP29322.1"/>
    <property type="molecule type" value="Genomic_DNA"/>
</dbReference>
<name>A0A4C1UTK3_EUMVA</name>
<evidence type="ECO:0000313" key="1">
    <source>
        <dbReference type="EMBL" id="GBP29322.1"/>
    </source>
</evidence>
<sequence length="107" mass="12060">MANQQIEAIMKQVQLEQPHNTECARFKCQDWPAAVHGATNNSYTEITNGRSVAAHALRRPPRPEAMETVQINKSVELLLRNFTALYTADLSSDGQIFMPPKFMSSLR</sequence>
<comment type="caution">
    <text evidence="1">The sequence shown here is derived from an EMBL/GenBank/DDBJ whole genome shotgun (WGS) entry which is preliminary data.</text>
</comment>
<reference evidence="1 2" key="1">
    <citation type="journal article" date="2019" name="Commun. Biol.">
        <title>The bagworm genome reveals a unique fibroin gene that provides high tensile strength.</title>
        <authorList>
            <person name="Kono N."/>
            <person name="Nakamura H."/>
            <person name="Ohtoshi R."/>
            <person name="Tomita M."/>
            <person name="Numata K."/>
            <person name="Arakawa K."/>
        </authorList>
    </citation>
    <scope>NUCLEOTIDE SEQUENCE [LARGE SCALE GENOMIC DNA]</scope>
</reference>
<gene>
    <name evidence="1" type="ORF">EVAR_22693_1</name>
</gene>
<protein>
    <submittedName>
        <fullName evidence="1">Uncharacterized protein</fullName>
    </submittedName>
</protein>